<evidence type="ECO:0000313" key="11">
    <source>
        <dbReference type="Proteomes" id="UP000264883"/>
    </source>
</evidence>
<protein>
    <recommendedName>
        <fullName evidence="8">Probable molybdenum cofactor guanylyltransferase</fullName>
        <shortName evidence="8">MoCo guanylyltransferase</shortName>
        <ecNumber evidence="8">2.7.7.77</ecNumber>
    </recommendedName>
    <alternativeName>
        <fullName evidence="8">GTP:molybdopterin guanylyltransferase</fullName>
    </alternativeName>
    <alternativeName>
        <fullName evidence="8">Mo-MPT guanylyltransferase</fullName>
    </alternativeName>
    <alternativeName>
        <fullName evidence="8">Molybdopterin guanylyltransferase</fullName>
    </alternativeName>
    <alternativeName>
        <fullName evidence="8">Molybdopterin-guanine dinucleotide synthase</fullName>
        <shortName evidence="8">MGD synthase</shortName>
    </alternativeName>
</protein>
<keyword evidence="3 8" id="KW-0479">Metal-binding</keyword>
<feature type="binding site" evidence="8">
    <location>
        <position position="66"/>
    </location>
    <ligand>
        <name>GTP</name>
        <dbReference type="ChEBI" id="CHEBI:37565"/>
    </ligand>
</feature>
<dbReference type="PANTHER" id="PTHR19136:SF81">
    <property type="entry name" value="MOLYBDENUM COFACTOR GUANYLYLTRANSFERASE"/>
    <property type="match status" value="1"/>
</dbReference>
<comment type="subcellular location">
    <subcellularLocation>
        <location evidence="8">Cytoplasm</location>
    </subcellularLocation>
</comment>
<evidence type="ECO:0000256" key="3">
    <source>
        <dbReference type="ARBA" id="ARBA00022723"/>
    </source>
</evidence>
<dbReference type="AlphaFoldDB" id="A0A343JCS2"/>
<keyword evidence="11" id="KW-1185">Reference proteome</keyword>
<dbReference type="PANTHER" id="PTHR19136">
    <property type="entry name" value="MOLYBDENUM COFACTOR GUANYLYLTRANSFERASE"/>
    <property type="match status" value="1"/>
</dbReference>
<feature type="binding site" evidence="8">
    <location>
        <position position="22"/>
    </location>
    <ligand>
        <name>GTP</name>
        <dbReference type="ChEBI" id="CHEBI:37565"/>
    </ligand>
</feature>
<comment type="caution">
    <text evidence="8">Lacks conserved residue(s) required for the propagation of feature annotation.</text>
</comment>
<keyword evidence="7 8" id="KW-0501">Molybdenum cofactor biosynthesis</keyword>
<reference evidence="10 11" key="1">
    <citation type="submission" date="2016-08" db="EMBL/GenBank/DDBJ databases">
        <title>Complete Genome Sequence Of The Indigo Reducing Clostridium isatidis DSM15098.</title>
        <authorList>
            <person name="Little G.T."/>
            <person name="Minton N.P."/>
        </authorList>
    </citation>
    <scope>NUCLEOTIDE SEQUENCE [LARGE SCALE GENOMIC DNA]</scope>
    <source>
        <strain evidence="10 11">DSM 15098</strain>
    </source>
</reference>
<organism evidence="10 11">
    <name type="scientific">Clostridium isatidis</name>
    <dbReference type="NCBI Taxonomy" id="182773"/>
    <lineage>
        <taxon>Bacteria</taxon>
        <taxon>Bacillati</taxon>
        <taxon>Bacillota</taxon>
        <taxon>Clostridia</taxon>
        <taxon>Eubacteriales</taxon>
        <taxon>Clostridiaceae</taxon>
        <taxon>Clostridium</taxon>
    </lineage>
</organism>
<evidence type="ECO:0000256" key="4">
    <source>
        <dbReference type="ARBA" id="ARBA00022741"/>
    </source>
</evidence>
<sequence length="193" mass="22060">MIKKSLAIIAGGKSSRMNYNDKALLLYKEKTFIEHIINNGKSFDEIIVISNNKYLSYVLPVKVYRDIYLGNGPLSGIHSALINAKYDKVLCIACDMPLISERSLNTIGSIIGEYEVLVPKIKGKLQPLCSIYSKSLIPKIEKALIEEQNKLQAFIRTTNYKIIEDKDYEELNEKYFLNINTTKEYNDLLLLQD</sequence>
<keyword evidence="2 8" id="KW-0808">Transferase</keyword>
<dbReference type="GO" id="GO:0061603">
    <property type="term" value="F:molybdenum cofactor guanylyltransferase activity"/>
    <property type="evidence" value="ECO:0007669"/>
    <property type="project" value="UniProtKB-EC"/>
</dbReference>
<dbReference type="GO" id="GO:0005525">
    <property type="term" value="F:GTP binding"/>
    <property type="evidence" value="ECO:0007669"/>
    <property type="project" value="UniProtKB-UniRule"/>
</dbReference>
<keyword evidence="1 8" id="KW-0963">Cytoplasm</keyword>
<dbReference type="Gene3D" id="3.90.550.10">
    <property type="entry name" value="Spore Coat Polysaccharide Biosynthesis Protein SpsA, Chain A"/>
    <property type="match status" value="1"/>
</dbReference>
<keyword evidence="4 8" id="KW-0547">Nucleotide-binding</keyword>
<comment type="catalytic activity">
    <reaction evidence="8">
        <text>Mo-molybdopterin + GTP + H(+) = Mo-molybdopterin guanine dinucleotide + diphosphate</text>
        <dbReference type="Rhea" id="RHEA:34243"/>
        <dbReference type="ChEBI" id="CHEBI:15378"/>
        <dbReference type="ChEBI" id="CHEBI:33019"/>
        <dbReference type="ChEBI" id="CHEBI:37565"/>
        <dbReference type="ChEBI" id="CHEBI:71302"/>
        <dbReference type="ChEBI" id="CHEBI:71310"/>
        <dbReference type="EC" id="2.7.7.77"/>
    </reaction>
</comment>
<dbReference type="EC" id="2.7.7.77" evidence="8"/>
<gene>
    <name evidence="8" type="primary">mobA</name>
    <name evidence="10" type="ORF">BEN51_07505</name>
</gene>
<evidence type="ECO:0000256" key="6">
    <source>
        <dbReference type="ARBA" id="ARBA00023134"/>
    </source>
</evidence>
<feature type="binding site" evidence="8">
    <location>
        <begin position="9"/>
        <end position="11"/>
    </location>
    <ligand>
        <name>GTP</name>
        <dbReference type="ChEBI" id="CHEBI:37565"/>
    </ligand>
</feature>
<dbReference type="HAMAP" id="MF_00316">
    <property type="entry name" value="MobA"/>
    <property type="match status" value="1"/>
</dbReference>
<evidence type="ECO:0000256" key="2">
    <source>
        <dbReference type="ARBA" id="ARBA00022679"/>
    </source>
</evidence>
<feature type="binding site" evidence="8">
    <location>
        <position position="95"/>
    </location>
    <ligand>
        <name>Mg(2+)</name>
        <dbReference type="ChEBI" id="CHEBI:18420"/>
    </ligand>
</feature>
<keyword evidence="6 8" id="KW-0342">GTP-binding</keyword>
<dbReference type="InterPro" id="IPR025877">
    <property type="entry name" value="MobA-like_NTP_Trfase"/>
</dbReference>
<comment type="similarity">
    <text evidence="8">Belongs to the MobA family.</text>
</comment>
<evidence type="ECO:0000259" key="9">
    <source>
        <dbReference type="Pfam" id="PF12804"/>
    </source>
</evidence>
<dbReference type="InterPro" id="IPR029044">
    <property type="entry name" value="Nucleotide-diphossugar_trans"/>
</dbReference>
<feature type="domain" description="MobA-like NTP transferase" evidence="9">
    <location>
        <begin position="7"/>
        <end position="157"/>
    </location>
</feature>
<dbReference type="GO" id="GO:0046872">
    <property type="term" value="F:metal ion binding"/>
    <property type="evidence" value="ECO:0007669"/>
    <property type="project" value="UniProtKB-KW"/>
</dbReference>
<dbReference type="KEGG" id="cia:BEN51_07505"/>
<evidence type="ECO:0000256" key="8">
    <source>
        <dbReference type="HAMAP-Rule" id="MF_00316"/>
    </source>
</evidence>
<name>A0A343JCS2_9CLOT</name>
<proteinExistence type="inferred from homology"/>
<comment type="cofactor">
    <cofactor evidence="8">
        <name>Mg(2+)</name>
        <dbReference type="ChEBI" id="CHEBI:18420"/>
    </cofactor>
</comment>
<evidence type="ECO:0000256" key="7">
    <source>
        <dbReference type="ARBA" id="ARBA00023150"/>
    </source>
</evidence>
<keyword evidence="5 8" id="KW-0460">Magnesium</keyword>
<dbReference type="InterPro" id="IPR013482">
    <property type="entry name" value="Molybde_CF_guanTrfase"/>
</dbReference>
<dbReference type="GO" id="GO:0005737">
    <property type="term" value="C:cytoplasm"/>
    <property type="evidence" value="ECO:0007669"/>
    <property type="project" value="UniProtKB-SubCell"/>
</dbReference>
<dbReference type="Proteomes" id="UP000264883">
    <property type="component" value="Chromosome"/>
</dbReference>
<keyword evidence="10" id="KW-0548">Nucleotidyltransferase</keyword>
<evidence type="ECO:0000256" key="1">
    <source>
        <dbReference type="ARBA" id="ARBA00022490"/>
    </source>
</evidence>
<dbReference type="GO" id="GO:0006777">
    <property type="term" value="P:Mo-molybdopterin cofactor biosynthetic process"/>
    <property type="evidence" value="ECO:0007669"/>
    <property type="project" value="UniProtKB-KW"/>
</dbReference>
<feature type="binding site" evidence="8">
    <location>
        <position position="95"/>
    </location>
    <ligand>
        <name>GTP</name>
        <dbReference type="ChEBI" id="CHEBI:37565"/>
    </ligand>
</feature>
<dbReference type="RefSeq" id="WP_119865466.1">
    <property type="nucleotide sequence ID" value="NZ_CP016786.1"/>
</dbReference>
<comment type="function">
    <text evidence="8">Transfers a GMP moiety from GTP to Mo-molybdopterin (Mo-MPT) cofactor (Moco or molybdenum cofactor) to form Mo-molybdopterin guanine dinucleotide (Mo-MGD) cofactor.</text>
</comment>
<dbReference type="Pfam" id="PF12804">
    <property type="entry name" value="NTP_transf_3"/>
    <property type="match status" value="1"/>
</dbReference>
<evidence type="ECO:0000313" key="10">
    <source>
        <dbReference type="EMBL" id="ASW43330.1"/>
    </source>
</evidence>
<comment type="domain">
    <text evidence="8">The N-terminal domain determines nucleotide recognition and specific binding, while the C-terminal domain determines the specific binding to the target protein.</text>
</comment>
<dbReference type="EMBL" id="CP016786">
    <property type="protein sequence ID" value="ASW43330.1"/>
    <property type="molecule type" value="Genomic_DNA"/>
</dbReference>
<accession>A0A343JCS2</accession>
<dbReference type="CDD" id="cd02503">
    <property type="entry name" value="MobA"/>
    <property type="match status" value="1"/>
</dbReference>
<dbReference type="SUPFAM" id="SSF53448">
    <property type="entry name" value="Nucleotide-diphospho-sugar transferases"/>
    <property type="match status" value="1"/>
</dbReference>
<dbReference type="OrthoDB" id="9788394at2"/>
<evidence type="ECO:0000256" key="5">
    <source>
        <dbReference type="ARBA" id="ARBA00022842"/>
    </source>
</evidence>